<accession>F3QGK9</accession>
<protein>
    <recommendedName>
        <fullName evidence="3">Addiction module antitoxin</fullName>
    </recommendedName>
</protein>
<dbReference type="HOGENOM" id="CLU_007145_0_0_4"/>
<dbReference type="Proteomes" id="UP000005156">
    <property type="component" value="Unassembled WGS sequence"/>
</dbReference>
<evidence type="ECO:0000313" key="1">
    <source>
        <dbReference type="EMBL" id="EGG57956.1"/>
    </source>
</evidence>
<gene>
    <name evidence="1" type="ORF">HMPREF9439_00048</name>
</gene>
<dbReference type="eggNOG" id="COG3093">
    <property type="taxonomic scope" value="Bacteria"/>
</dbReference>
<sequence length="1268" mass="145201">MPHFLNTQANELINWFTTSIHARTQLAVLLRKLIQSTGHELQKVDFPGNDDAERPGWDGFLETSSSNAWIPDGISGWEFGVTESITKKADGDFEKSVRATNDAERRNITFVFVTPRRWQGKVHWVKKMKGKNLWKDIRAYDASDLEQWMEQSVSSRIWFANETGRPSDGVRTLERCWADWANVTDPYLHSSLFATAIQAWNCEIKSFFEKCDSKPLVITADSMEEALAFLKQVFDIPELEQYRDRVLVFDKTEILPKIAQETTDFIVVAHTREVERELAPYCTMLRSIVVYPRNAARVKSDIVLEPLGTEPFRKALESMGKSRDDIAVLEKASGRSLTVLRRQLSNVPAIGTPEWADDSRIASDMVPLVLAGTWDAQNEADRTLLSLLAEVSSYELLEKRILNLLQLNDSPVWSLGNLRGVISKKDAIFAIKGSVSKADLYRFLEIAQIVLGEDDPALDLPEKERWAAGLYGKKREFSGVLREGISETLVLLAVHGKDLFGKHLGFDGALEAAKIVRELLMPLTTRKLEANNRDLPLYAEAAPRAFLNIIEQDLQSDNSEVLGLLRPVGTWIFSTCPRTGLLWALEALAWNPHTFPRVVNILGRLSEVEINDNWVNKPFESLSSILRVWMPQTAADQEMRVRAVKMLLDKHPVVGWRVCLKQMEDYGTRIGRYNYKPKWRRDGYGYGEPLMTFEKIHASEREMIELVLTRQTYTPEMLCDLVSKLHVLVLNDQERVWKIIEDWRISGAPDEDIAKVREKIRVAVLSRRGHKWAGDESQAFLKKKAKEVYDELLPKDILNNYEWLFRQVWFEGTVEGVVEEEDFQTREKEVQRLRIDALTEIARERGIPGILELSERGNSRRLIGAYLVSDVLAAERVQDLILTCLRSENNCLSLNEILAGALWSLNKDRRKAMLASLRNKISEEELLRLLLLSPYRASTWEIVDQLSAEARNGYWVEVIPQYSFDSFEENNESIRRLLEVKRPRAAFASVRFNLEKINPSLIIQMLSDMLKNGQDKEGEYLLNSYDVREAFQLLDRKSDLSLEEKARLEFSYLGILDVSSRGEDKHGIPNLELYTEQHPELFVQAIVWTYKRKNGGEDLIEGDKDSLAQCGYRFLEAIERIPGLNEATKKEQQEKLSKWVEAVRRACADLDRLEVADEWLGNLFSHAPVGEDGVWPDEAVRNVMENIRSQFISRGAHMGLFNSRGAHFCGKGGAQERELANKYRVWADALQFTHPFVSSSLLMSMVYTYECEAERLDIETEIRSRVTL</sequence>
<organism evidence="1 2">
    <name type="scientific">Parasutterella excrementihominis YIT 11859</name>
    <dbReference type="NCBI Taxonomy" id="762966"/>
    <lineage>
        <taxon>Bacteria</taxon>
        <taxon>Pseudomonadati</taxon>
        <taxon>Pseudomonadota</taxon>
        <taxon>Betaproteobacteria</taxon>
        <taxon>Burkholderiales</taxon>
        <taxon>Sutterellaceae</taxon>
        <taxon>Parasutterella</taxon>
    </lineage>
</organism>
<reference evidence="1 2" key="1">
    <citation type="submission" date="2011-02" db="EMBL/GenBank/DDBJ databases">
        <authorList>
            <person name="Weinstock G."/>
            <person name="Sodergren E."/>
            <person name="Clifton S."/>
            <person name="Fulton L."/>
            <person name="Fulton B."/>
            <person name="Courtney L."/>
            <person name="Fronick C."/>
            <person name="Harrison M."/>
            <person name="Strong C."/>
            <person name="Farmer C."/>
            <person name="Delahaunty K."/>
            <person name="Markovic C."/>
            <person name="Hall O."/>
            <person name="Minx P."/>
            <person name="Tomlinson C."/>
            <person name="Mitreva M."/>
            <person name="Hou S."/>
            <person name="Chen J."/>
            <person name="Wollam A."/>
            <person name="Pepin K.H."/>
            <person name="Johnson M."/>
            <person name="Bhonagiri V."/>
            <person name="Zhang X."/>
            <person name="Suruliraj S."/>
            <person name="Warren W."/>
            <person name="Chinwalla A."/>
            <person name="Mardis E.R."/>
            <person name="Wilson R.K."/>
        </authorList>
    </citation>
    <scope>NUCLEOTIDE SEQUENCE [LARGE SCALE GENOMIC DNA]</scope>
    <source>
        <strain evidence="1 2">YIT 11859</strain>
    </source>
</reference>
<evidence type="ECO:0000313" key="2">
    <source>
        <dbReference type="Proteomes" id="UP000005156"/>
    </source>
</evidence>
<proteinExistence type="predicted"/>
<evidence type="ECO:0008006" key="3">
    <source>
        <dbReference type="Google" id="ProtNLM"/>
    </source>
</evidence>
<comment type="caution">
    <text evidence="1">The sequence shown here is derived from an EMBL/GenBank/DDBJ whole genome shotgun (WGS) entry which is preliminary data.</text>
</comment>
<dbReference type="EMBL" id="AFBP01000002">
    <property type="protein sequence ID" value="EGG57956.1"/>
    <property type="molecule type" value="Genomic_DNA"/>
</dbReference>
<keyword evidence="2" id="KW-1185">Reference proteome</keyword>
<dbReference type="AlphaFoldDB" id="F3QGK9"/>
<name>F3QGK9_9BURK</name>